<sequence length="109" mass="11864">MASWPYNTSLWQGLRERVLREEPLCRFCARAGEVVCATVVDHITPIADGGAPFNRANLQPLCASCHSRHKQRQDNGGLLSGCDATGWPLDPLHPWNQGGNQGGNQEGAQ</sequence>
<evidence type="ECO:0000256" key="2">
    <source>
        <dbReference type="ARBA" id="ARBA00022801"/>
    </source>
</evidence>
<dbReference type="STRING" id="1121448.DGI_2058"/>
<dbReference type="InterPro" id="IPR003615">
    <property type="entry name" value="HNH_nuc"/>
</dbReference>
<dbReference type="eggNOG" id="COG1403">
    <property type="taxonomic scope" value="Bacteria"/>
</dbReference>
<dbReference type="InterPro" id="IPR002711">
    <property type="entry name" value="HNH"/>
</dbReference>
<accession>T2GD33</accession>
<dbReference type="RefSeq" id="WP_021760739.1">
    <property type="nucleotide sequence ID" value="NC_022444.1"/>
</dbReference>
<dbReference type="Gene3D" id="1.10.30.50">
    <property type="match status" value="1"/>
</dbReference>
<gene>
    <name evidence="7" type="ORF">DGI_2058</name>
</gene>
<comment type="similarity">
    <text evidence="3">Belongs to the HNH nuclease family.</text>
</comment>
<dbReference type="GO" id="GO:0004519">
    <property type="term" value="F:endonuclease activity"/>
    <property type="evidence" value="ECO:0007669"/>
    <property type="project" value="UniProtKB-KW"/>
</dbReference>
<dbReference type="Proteomes" id="UP000016587">
    <property type="component" value="Chromosome"/>
</dbReference>
<dbReference type="EMBL" id="CP006585">
    <property type="protein sequence ID" value="AGW13827.1"/>
    <property type="molecule type" value="Genomic_DNA"/>
</dbReference>
<reference evidence="7 8" key="1">
    <citation type="journal article" date="2013" name="J. Bacteriol.">
        <title>Roles of HynAB and Ech, the only two hydrogenases found in the model sulfate reducer Desulfovibrio gigas.</title>
        <authorList>
            <person name="Morais-Silva F.O."/>
            <person name="Santos C.I."/>
            <person name="Rodrigues R."/>
            <person name="Pereira I.A."/>
            <person name="Rodrigues-Pousada C."/>
        </authorList>
    </citation>
    <scope>NUCLEOTIDE SEQUENCE [LARGE SCALE GENOMIC DNA]</scope>
    <source>
        <strain evidence="8">ATCC 19364 / DSM 1382 / NCIMB 9332 / VKM B-1759</strain>
    </source>
</reference>
<feature type="domain" description="HNH nuclease" evidence="6">
    <location>
        <begin position="13"/>
        <end position="67"/>
    </location>
</feature>
<dbReference type="PATRIC" id="fig|1121448.10.peg.2013"/>
<name>T2GD33_MEGG1</name>
<evidence type="ECO:0000313" key="8">
    <source>
        <dbReference type="Proteomes" id="UP000016587"/>
    </source>
</evidence>
<dbReference type="SMART" id="SM00507">
    <property type="entry name" value="HNHc"/>
    <property type="match status" value="1"/>
</dbReference>
<proteinExistence type="inferred from homology"/>
<evidence type="ECO:0000256" key="3">
    <source>
        <dbReference type="ARBA" id="ARBA00038412"/>
    </source>
</evidence>
<dbReference type="OrthoDB" id="5292295at2"/>
<dbReference type="GO" id="GO:0008270">
    <property type="term" value="F:zinc ion binding"/>
    <property type="evidence" value="ECO:0007669"/>
    <property type="project" value="InterPro"/>
</dbReference>
<evidence type="ECO:0000313" key="7">
    <source>
        <dbReference type="EMBL" id="AGW13827.1"/>
    </source>
</evidence>
<dbReference type="AlphaFoldDB" id="T2GD33"/>
<dbReference type="GO" id="GO:0016787">
    <property type="term" value="F:hydrolase activity"/>
    <property type="evidence" value="ECO:0007669"/>
    <property type="project" value="UniProtKB-KW"/>
</dbReference>
<dbReference type="GO" id="GO:0003676">
    <property type="term" value="F:nucleic acid binding"/>
    <property type="evidence" value="ECO:0007669"/>
    <property type="project" value="InterPro"/>
</dbReference>
<evidence type="ECO:0000256" key="1">
    <source>
        <dbReference type="ARBA" id="ARBA00022722"/>
    </source>
</evidence>
<dbReference type="CDD" id="cd00085">
    <property type="entry name" value="HNHc"/>
    <property type="match status" value="1"/>
</dbReference>
<evidence type="ECO:0000256" key="4">
    <source>
        <dbReference type="ARBA" id="ARBA00040194"/>
    </source>
</evidence>
<dbReference type="GO" id="GO:0005829">
    <property type="term" value="C:cytosol"/>
    <property type="evidence" value="ECO:0007669"/>
    <property type="project" value="TreeGrafter"/>
</dbReference>
<dbReference type="PANTHER" id="PTHR41286">
    <property type="entry name" value="HNH NUCLEASE YAJD-RELATED"/>
    <property type="match status" value="1"/>
</dbReference>
<feature type="region of interest" description="Disordered" evidence="5">
    <location>
        <begin position="90"/>
        <end position="109"/>
    </location>
</feature>
<evidence type="ECO:0000259" key="6">
    <source>
        <dbReference type="SMART" id="SM00507"/>
    </source>
</evidence>
<keyword evidence="1" id="KW-0540">Nuclease</keyword>
<keyword evidence="8" id="KW-1185">Reference proteome</keyword>
<keyword evidence="2" id="KW-0378">Hydrolase</keyword>
<feature type="compositionally biased region" description="Gly residues" evidence="5">
    <location>
        <begin position="99"/>
        <end position="109"/>
    </location>
</feature>
<dbReference type="KEGG" id="dgg:DGI_2058"/>
<reference evidence="8" key="2">
    <citation type="submission" date="2013-07" db="EMBL/GenBank/DDBJ databases">
        <authorList>
            <person name="Morais-Silva F.O."/>
            <person name="Rezende A.M."/>
            <person name="Pimentel C."/>
            <person name="Resende D.M."/>
            <person name="Santos C.I."/>
            <person name="Clemente C."/>
            <person name="de Oliveira L.M."/>
            <person name="da Silva S.M."/>
            <person name="Costa D.A."/>
            <person name="Varela-Raposo A."/>
            <person name="Horacio E.C.A."/>
            <person name="Matos M."/>
            <person name="Flores O."/>
            <person name="Ruiz J.C."/>
            <person name="Rodrigues-Pousada C."/>
        </authorList>
    </citation>
    <scope>NUCLEOTIDE SEQUENCE [LARGE SCALE GENOMIC DNA]</scope>
    <source>
        <strain evidence="8">ATCC 19364 / DSM 1382 / NCIMB 9332 / VKM B-1759</strain>
    </source>
</reference>
<organism evidence="7 8">
    <name type="scientific">Megalodesulfovibrio gigas (strain ATCC 19364 / DSM 1382 / NCIMB 9332 / VKM B-1759)</name>
    <name type="common">Desulfovibrio gigas</name>
    <dbReference type="NCBI Taxonomy" id="1121448"/>
    <lineage>
        <taxon>Bacteria</taxon>
        <taxon>Pseudomonadati</taxon>
        <taxon>Thermodesulfobacteriota</taxon>
        <taxon>Desulfovibrionia</taxon>
        <taxon>Desulfovibrionales</taxon>
        <taxon>Desulfovibrionaceae</taxon>
        <taxon>Megalodesulfovibrio</taxon>
    </lineage>
</organism>
<protein>
    <recommendedName>
        <fullName evidence="4">Putative HNH nuclease YajD</fullName>
    </recommendedName>
</protein>
<evidence type="ECO:0000256" key="5">
    <source>
        <dbReference type="SAM" id="MobiDB-lite"/>
    </source>
</evidence>
<dbReference type="HOGENOM" id="CLU_108879_6_0_7"/>
<keyword evidence="7" id="KW-0255">Endonuclease</keyword>
<dbReference type="Pfam" id="PF01844">
    <property type="entry name" value="HNH"/>
    <property type="match status" value="1"/>
</dbReference>
<dbReference type="PANTHER" id="PTHR41286:SF1">
    <property type="entry name" value="HNH NUCLEASE YAJD-RELATED"/>
    <property type="match status" value="1"/>
</dbReference>